<keyword evidence="2" id="KW-1185">Reference proteome</keyword>
<dbReference type="AlphaFoldDB" id="A0A4U6W0C0"/>
<gene>
    <name evidence="1" type="ORF">SEVIR_2G059800v2</name>
</gene>
<sequence length="75" mass="8566">MGHRPLGRIHRRHHPVQMMMKRYKIEGPREAGYSKNEEMAKRNPALAAISQKFRMIHVLSSLASPMSFGSLAIHS</sequence>
<dbReference type="EMBL" id="CM016553">
    <property type="protein sequence ID" value="TKW30767.1"/>
    <property type="molecule type" value="Genomic_DNA"/>
</dbReference>
<organism evidence="1 2">
    <name type="scientific">Setaria viridis</name>
    <name type="common">Green bristlegrass</name>
    <name type="synonym">Setaria italica subsp. viridis</name>
    <dbReference type="NCBI Taxonomy" id="4556"/>
    <lineage>
        <taxon>Eukaryota</taxon>
        <taxon>Viridiplantae</taxon>
        <taxon>Streptophyta</taxon>
        <taxon>Embryophyta</taxon>
        <taxon>Tracheophyta</taxon>
        <taxon>Spermatophyta</taxon>
        <taxon>Magnoliopsida</taxon>
        <taxon>Liliopsida</taxon>
        <taxon>Poales</taxon>
        <taxon>Poaceae</taxon>
        <taxon>PACMAD clade</taxon>
        <taxon>Panicoideae</taxon>
        <taxon>Panicodae</taxon>
        <taxon>Paniceae</taxon>
        <taxon>Cenchrinae</taxon>
        <taxon>Setaria</taxon>
    </lineage>
</organism>
<evidence type="ECO:0000313" key="1">
    <source>
        <dbReference type="EMBL" id="TKW30767.1"/>
    </source>
</evidence>
<protein>
    <submittedName>
        <fullName evidence="1">Uncharacterized protein</fullName>
    </submittedName>
</protein>
<evidence type="ECO:0000313" key="2">
    <source>
        <dbReference type="Proteomes" id="UP000298652"/>
    </source>
</evidence>
<reference evidence="1" key="1">
    <citation type="submission" date="2019-03" db="EMBL/GenBank/DDBJ databases">
        <title>WGS assembly of Setaria viridis.</title>
        <authorList>
            <person name="Huang P."/>
            <person name="Jenkins J."/>
            <person name="Grimwood J."/>
            <person name="Barry K."/>
            <person name="Healey A."/>
            <person name="Mamidi S."/>
            <person name="Sreedasyam A."/>
            <person name="Shu S."/>
            <person name="Feldman M."/>
            <person name="Wu J."/>
            <person name="Yu Y."/>
            <person name="Chen C."/>
            <person name="Johnson J."/>
            <person name="Rokhsar D."/>
            <person name="Baxter I."/>
            <person name="Schmutz J."/>
            <person name="Brutnell T."/>
            <person name="Kellogg E."/>
        </authorList>
    </citation>
    <scope>NUCLEOTIDE SEQUENCE [LARGE SCALE GENOMIC DNA]</scope>
</reference>
<name>A0A4U6W0C0_SETVI</name>
<dbReference type="Proteomes" id="UP000298652">
    <property type="component" value="Chromosome 2"/>
</dbReference>
<proteinExistence type="predicted"/>
<dbReference type="Gramene" id="TKW30767">
    <property type="protein sequence ID" value="TKW30767"/>
    <property type="gene ID" value="SEVIR_2G059800v2"/>
</dbReference>
<dbReference type="OMA" id="ISQKFRM"/>
<accession>A0A4U6W0C0</accession>